<evidence type="ECO:0000313" key="3">
    <source>
        <dbReference type="EMBL" id="MCF6139633.1"/>
    </source>
</evidence>
<keyword evidence="2" id="KW-0732">Signal</keyword>
<feature type="signal peptide" evidence="2">
    <location>
        <begin position="1"/>
        <end position="19"/>
    </location>
</feature>
<name>A0ABS9H3V6_9BACL</name>
<feature type="compositionally biased region" description="Basic and acidic residues" evidence="1">
    <location>
        <begin position="65"/>
        <end position="75"/>
    </location>
</feature>
<protein>
    <submittedName>
        <fullName evidence="3">Uncharacterized protein</fullName>
    </submittedName>
</protein>
<gene>
    <name evidence="3" type="ORF">L2716_18115</name>
</gene>
<proteinExistence type="predicted"/>
<evidence type="ECO:0000256" key="1">
    <source>
        <dbReference type="SAM" id="MobiDB-lite"/>
    </source>
</evidence>
<organism evidence="3 4">
    <name type="scientific">Pseudalkalibacillus berkeleyi</name>
    <dbReference type="NCBI Taxonomy" id="1069813"/>
    <lineage>
        <taxon>Bacteria</taxon>
        <taxon>Bacillati</taxon>
        <taxon>Bacillota</taxon>
        <taxon>Bacilli</taxon>
        <taxon>Bacillales</taxon>
        <taxon>Fictibacillaceae</taxon>
        <taxon>Pseudalkalibacillus</taxon>
    </lineage>
</organism>
<dbReference type="EMBL" id="JAKIJS010000007">
    <property type="protein sequence ID" value="MCF6139633.1"/>
    <property type="molecule type" value="Genomic_DNA"/>
</dbReference>
<feature type="chain" id="PRO_5046740851" evidence="2">
    <location>
        <begin position="20"/>
        <end position="193"/>
    </location>
</feature>
<feature type="compositionally biased region" description="Basic and acidic residues" evidence="1">
    <location>
        <begin position="34"/>
        <end position="49"/>
    </location>
</feature>
<comment type="caution">
    <text evidence="3">The sequence shown here is derived from an EMBL/GenBank/DDBJ whole genome shotgun (WGS) entry which is preliminary data.</text>
</comment>
<keyword evidence="4" id="KW-1185">Reference proteome</keyword>
<reference evidence="3 4" key="1">
    <citation type="submission" date="2022-01" db="EMBL/GenBank/DDBJ databases">
        <title>Alkalihalobacillus sp. EGI L200015, a novel bacterium isolated from a salt lake sediment.</title>
        <authorList>
            <person name="Gao L."/>
            <person name="Fang B.-Z."/>
            <person name="Li W.-J."/>
        </authorList>
    </citation>
    <scope>NUCLEOTIDE SEQUENCE [LARGE SCALE GENOMIC DNA]</scope>
    <source>
        <strain evidence="3 4">KCTC 12718</strain>
    </source>
</reference>
<sequence length="193" mass="22030">MKTFTIALALILSFGFIFSPEIVTESKAAQGSNDKTEYMHTQEDTENKIQTEQPNTQTNTTVSRQVKDNNEMSKTEEQMNYIRERISIAQTKSEVEAIMGTEYREHLNAMEGTTMWTYDLLTAKGYQFTGEMDEVDIQGLLNGDVNIALSINWNEQTGKSDFVSVHYTNGKENTLCNYRIFEDGSSKDSCYQY</sequence>
<evidence type="ECO:0000256" key="2">
    <source>
        <dbReference type="SAM" id="SignalP"/>
    </source>
</evidence>
<dbReference type="Proteomes" id="UP001649381">
    <property type="component" value="Unassembled WGS sequence"/>
</dbReference>
<evidence type="ECO:0000313" key="4">
    <source>
        <dbReference type="Proteomes" id="UP001649381"/>
    </source>
</evidence>
<accession>A0ABS9H3V6</accession>
<feature type="compositionally biased region" description="Low complexity" evidence="1">
    <location>
        <begin position="50"/>
        <end position="61"/>
    </location>
</feature>
<dbReference type="RefSeq" id="WP_236339286.1">
    <property type="nucleotide sequence ID" value="NZ_JAKIJS010000007.1"/>
</dbReference>
<feature type="region of interest" description="Disordered" evidence="1">
    <location>
        <begin position="27"/>
        <end position="75"/>
    </location>
</feature>